<evidence type="ECO:0000256" key="2">
    <source>
        <dbReference type="SAM" id="Coils"/>
    </source>
</evidence>
<accession>A0A5B8NRC8</accession>
<proteinExistence type="predicted"/>
<dbReference type="Pfam" id="PF07568">
    <property type="entry name" value="HisKA_2"/>
    <property type="match status" value="1"/>
</dbReference>
<dbReference type="InterPro" id="IPR011495">
    <property type="entry name" value="Sig_transdc_His_kin_sub2_dim/P"/>
</dbReference>
<evidence type="ECO:0000259" key="3">
    <source>
        <dbReference type="PROSITE" id="PS50109"/>
    </source>
</evidence>
<dbReference type="Gene3D" id="3.30.450.20">
    <property type="entry name" value="PAS domain"/>
    <property type="match status" value="3"/>
</dbReference>
<dbReference type="PANTHER" id="PTHR43065:SF23">
    <property type="entry name" value="SENSOR HISTIDINE KINASE PDTAS"/>
    <property type="match status" value="1"/>
</dbReference>
<dbReference type="Pfam" id="PF08448">
    <property type="entry name" value="PAS_4"/>
    <property type="match status" value="1"/>
</dbReference>
<dbReference type="InterPro" id="IPR036890">
    <property type="entry name" value="HATPase_C_sf"/>
</dbReference>
<dbReference type="SUPFAM" id="SSF55785">
    <property type="entry name" value="PYP-like sensor domain (PAS domain)"/>
    <property type="match status" value="2"/>
</dbReference>
<dbReference type="Pfam" id="PF13426">
    <property type="entry name" value="PAS_9"/>
    <property type="match status" value="1"/>
</dbReference>
<evidence type="ECO:0000259" key="4">
    <source>
        <dbReference type="PROSITE" id="PS50112"/>
    </source>
</evidence>
<keyword evidence="6" id="KW-1185">Reference proteome</keyword>
<feature type="domain" description="PAS" evidence="4">
    <location>
        <begin position="226"/>
        <end position="309"/>
    </location>
</feature>
<keyword evidence="2" id="KW-0175">Coiled coil</keyword>
<keyword evidence="1" id="KW-0418">Kinase</keyword>
<dbReference type="SMART" id="SM00091">
    <property type="entry name" value="PAS"/>
    <property type="match status" value="2"/>
</dbReference>
<dbReference type="Gene3D" id="3.30.565.10">
    <property type="entry name" value="Histidine kinase-like ATPase, C-terminal domain"/>
    <property type="match status" value="1"/>
</dbReference>
<dbReference type="PROSITE" id="PS50109">
    <property type="entry name" value="HIS_KIN"/>
    <property type="match status" value="1"/>
</dbReference>
<dbReference type="Proteomes" id="UP000318453">
    <property type="component" value="Chromosome"/>
</dbReference>
<evidence type="ECO:0000313" key="6">
    <source>
        <dbReference type="Proteomes" id="UP000318453"/>
    </source>
</evidence>
<dbReference type="InterPro" id="IPR005467">
    <property type="entry name" value="His_kinase_dom"/>
</dbReference>
<protein>
    <submittedName>
        <fullName evidence="5">PAS domain-containing protein</fullName>
    </submittedName>
</protein>
<dbReference type="EMBL" id="CP042326">
    <property type="protein sequence ID" value="QDZ41051.1"/>
    <property type="molecule type" value="Genomic_DNA"/>
</dbReference>
<dbReference type="GO" id="GO:0016301">
    <property type="term" value="F:kinase activity"/>
    <property type="evidence" value="ECO:0007669"/>
    <property type="project" value="UniProtKB-KW"/>
</dbReference>
<evidence type="ECO:0000256" key="1">
    <source>
        <dbReference type="ARBA" id="ARBA00022777"/>
    </source>
</evidence>
<evidence type="ECO:0000313" key="5">
    <source>
        <dbReference type="EMBL" id="QDZ41051.1"/>
    </source>
</evidence>
<dbReference type="SUPFAM" id="SSF55874">
    <property type="entry name" value="ATPase domain of HSP90 chaperone/DNA topoisomerase II/histidine kinase"/>
    <property type="match status" value="1"/>
</dbReference>
<dbReference type="InterPro" id="IPR003594">
    <property type="entry name" value="HATPase_dom"/>
</dbReference>
<dbReference type="OrthoDB" id="415062at2"/>
<dbReference type="SUPFAM" id="SSF55781">
    <property type="entry name" value="GAF domain-like"/>
    <property type="match status" value="1"/>
</dbReference>
<dbReference type="RefSeq" id="WP_146296888.1">
    <property type="nucleotide sequence ID" value="NZ_CP042326.1"/>
</dbReference>
<dbReference type="KEGG" id="enn:FRE64_14540"/>
<dbReference type="InterPro" id="IPR000014">
    <property type="entry name" value="PAS"/>
</dbReference>
<dbReference type="PANTHER" id="PTHR43065">
    <property type="entry name" value="SENSOR HISTIDINE KINASE"/>
    <property type="match status" value="1"/>
</dbReference>
<dbReference type="SMART" id="SM00387">
    <property type="entry name" value="HATPase_c"/>
    <property type="match status" value="1"/>
</dbReference>
<dbReference type="PROSITE" id="PS50112">
    <property type="entry name" value="PAS"/>
    <property type="match status" value="1"/>
</dbReference>
<dbReference type="CDD" id="cd00130">
    <property type="entry name" value="PAS"/>
    <property type="match status" value="1"/>
</dbReference>
<feature type="domain" description="Histidine kinase" evidence="3">
    <location>
        <begin position="485"/>
        <end position="679"/>
    </location>
</feature>
<dbReference type="Pfam" id="PF02518">
    <property type="entry name" value="HATPase_c"/>
    <property type="match status" value="1"/>
</dbReference>
<dbReference type="SMART" id="SM00065">
    <property type="entry name" value="GAF"/>
    <property type="match status" value="1"/>
</dbReference>
<dbReference type="InterPro" id="IPR035965">
    <property type="entry name" value="PAS-like_dom_sf"/>
</dbReference>
<dbReference type="Pfam" id="PF01590">
    <property type="entry name" value="GAF"/>
    <property type="match status" value="1"/>
</dbReference>
<dbReference type="AlphaFoldDB" id="A0A5B8NRC8"/>
<feature type="coiled-coil region" evidence="2">
    <location>
        <begin position="9"/>
        <end position="44"/>
    </location>
</feature>
<dbReference type="InterPro" id="IPR003018">
    <property type="entry name" value="GAF"/>
</dbReference>
<keyword evidence="1" id="KW-0808">Transferase</keyword>
<organism evidence="5 6">
    <name type="scientific">Euhalothece natronophila Z-M001</name>
    <dbReference type="NCBI Taxonomy" id="522448"/>
    <lineage>
        <taxon>Bacteria</taxon>
        <taxon>Bacillati</taxon>
        <taxon>Cyanobacteriota</taxon>
        <taxon>Cyanophyceae</taxon>
        <taxon>Oscillatoriophycideae</taxon>
        <taxon>Chroococcales</taxon>
        <taxon>Halothecacae</taxon>
        <taxon>Halothece cluster</taxon>
        <taxon>Euhalothece</taxon>
    </lineage>
</organism>
<dbReference type="Gene3D" id="3.30.450.40">
    <property type="match status" value="2"/>
</dbReference>
<sequence>MDVNTLALVNSLREKISHLEQKQRENLKQQKADLQGEVKQYTEQLSQQAQGNRLLEEMVAEIRQSLDIKEILKTTAQQVKAFLNVEQVFIYHRVSPQQWELRAIASSDSQSKQGDITKELDKQFSDFEKNPKKIQDTSSEDIAKIIVPLEQGEQFWGVIYAYEQRQPRYWSELEIELLDRLAAQIAIALQQAQLYEKSQQAEAELKQFNQKLEEKVKKRTQQLEKANEQLQAVIDAVPGFISWIDSDLKYLGVNQRLAKALKMQPEEFIGKDIGFINHRQEFGGFIESFFQDSQQILSKTTIKNYVNGVPRYHLLVAQKYNQGKAAVSVGIDITERKQVEQQLHATTSRLITLIKNLQVGVVLQDRNLNVLLVNQPFCDLFDISVTPNELVGKSNYEFEEYYGELFQDQSNFEQRNQEILEANSLVTNEEWVLQNHKTLERDYIPVIVDNFHQGHLWMYRDITERKRYETELENSLQEKEMLLKEIHHRVKNNLLVVSNLLEFQSDYTDNPQVLSILEDSQNRVQSMALIHEKLYRSTGLNKIDFGEYLEALLENLFESYNITESRISLETEVDLIFLNIETANPCGLIVNELISNAFKHAFPDNRKGKIWLYLSQDSEKEVTLIVKDNGVGIPEELDITKLDSLGMELISTLTQQIKGNLEIKQDNGTTFILTFSERKYRKRY</sequence>
<gene>
    <name evidence="5" type="ORF">FRE64_14540</name>
</gene>
<feature type="coiled-coil region" evidence="2">
    <location>
        <begin position="178"/>
        <end position="236"/>
    </location>
</feature>
<dbReference type="InterPro" id="IPR013656">
    <property type="entry name" value="PAS_4"/>
</dbReference>
<dbReference type="InterPro" id="IPR029016">
    <property type="entry name" value="GAF-like_dom_sf"/>
</dbReference>
<name>A0A5B8NRC8_9CHRO</name>
<reference evidence="5" key="1">
    <citation type="submission" date="2019-08" db="EMBL/GenBank/DDBJ databases">
        <title>Carotenoids and Carotenoid Binding Proteins in the Halophilic Cyanobacterium Euhalothece sp. ZM00.</title>
        <authorList>
            <person name="Cho S.M."/>
            <person name="Song J.Y."/>
            <person name="Park Y.-I."/>
        </authorList>
    </citation>
    <scope>NUCLEOTIDE SEQUENCE [LARGE SCALE GENOMIC DNA]</scope>
    <source>
        <strain evidence="5">Z-M001</strain>
    </source>
</reference>